<keyword evidence="2" id="KW-1185">Reference proteome</keyword>
<name>A0ACC2U6R6_9FUNG</name>
<accession>A0ACC2U6R6</accession>
<protein>
    <submittedName>
        <fullName evidence="1">Uncharacterized protein</fullName>
    </submittedName>
</protein>
<evidence type="ECO:0000313" key="1">
    <source>
        <dbReference type="EMBL" id="KAJ9082548.1"/>
    </source>
</evidence>
<dbReference type="Proteomes" id="UP001165960">
    <property type="component" value="Unassembled WGS sequence"/>
</dbReference>
<reference evidence="1" key="1">
    <citation type="submission" date="2022-04" db="EMBL/GenBank/DDBJ databases">
        <title>Genome of the entomopathogenic fungus Entomophthora muscae.</title>
        <authorList>
            <person name="Elya C."/>
            <person name="Lovett B.R."/>
            <person name="Lee E."/>
            <person name="Macias A.M."/>
            <person name="Hajek A.E."/>
            <person name="De Bivort B.L."/>
            <person name="Kasson M.T."/>
            <person name="De Fine Licht H.H."/>
            <person name="Stajich J.E."/>
        </authorList>
    </citation>
    <scope>NUCLEOTIDE SEQUENCE</scope>
    <source>
        <strain evidence="1">Berkeley</strain>
    </source>
</reference>
<gene>
    <name evidence="1" type="ORF">DSO57_1003706</name>
</gene>
<comment type="caution">
    <text evidence="1">The sequence shown here is derived from an EMBL/GenBank/DDBJ whole genome shotgun (WGS) entry which is preliminary data.</text>
</comment>
<organism evidence="1 2">
    <name type="scientific">Entomophthora muscae</name>
    <dbReference type="NCBI Taxonomy" id="34485"/>
    <lineage>
        <taxon>Eukaryota</taxon>
        <taxon>Fungi</taxon>
        <taxon>Fungi incertae sedis</taxon>
        <taxon>Zoopagomycota</taxon>
        <taxon>Entomophthoromycotina</taxon>
        <taxon>Entomophthoromycetes</taxon>
        <taxon>Entomophthorales</taxon>
        <taxon>Entomophthoraceae</taxon>
        <taxon>Entomophthora</taxon>
    </lineage>
</organism>
<sequence length="790" mass="88922">MQSFGTVISRSITRPSSRTPAATISQSLLNSIHPQLKLTEPCFAKYRNPFTAAFKRGFHSSKYSLEINQMGSKYLRGEYPNVRRDLQCKDSLHGQEVCDPYRWLEDPDSAETKEFVEAQNKVTEEFLSKNKEKTAAIRETVKNLYNYPKLSPPFKRGKFYYQFYNPGLLPQSVLYQSETLDSELKEFFNPNNLSEDGTVSLSTYSFSDDGKYFAYGTSQSGSDWVSVRIKEVETGKLLDDKIDWIKFSSLSWTGDNKGLFYSRYPSLASEMGAKTGTETESVKGQQVFYHKLNTQQSEDIFVFEDKSNADHFVGASTSYDSQWIILTISGSCDPVNKVYLARLHDGKSTDFSLESFDFGNVNFVKVVDNFEAGYEYVTNEGSILYFHTNLKAPKYRLVKIDADNLSRGFEEVIPESSALLESVHCVSDKVLALVYLENVVNNIQLYTLDGTLIKKLPHELGSIQSLSGRRSQREIFFYLSGFLNPGIIYHCPLDCEPKDFECTVWKRTQFQDSTLAKYLDENFSSEQMWYSASDGTKIPMFFVQKKTGTSSPRPTLLYGYGGFNISITPAFSPFWISFMDTFGGILCIPNIRGGGEFGDEWHRQGILEKKQRGLDDFQEAAKFLIQKGYTTPSQITINGGSNGGLLVGASITQAPELFGCAIADVGVLDMLRFHKFTVGHAWKSDYGDPDDSQNFKYIIKYSPLHNVKGSCRYPPTLLATGSHDDRVSPLHTFKFLATLQHHQASNPAPLIGRIETKAGHGAGKPIQKKIDECVDKLSFISLALQTNSKL</sequence>
<evidence type="ECO:0000313" key="2">
    <source>
        <dbReference type="Proteomes" id="UP001165960"/>
    </source>
</evidence>
<dbReference type="EMBL" id="QTSX02001429">
    <property type="protein sequence ID" value="KAJ9082548.1"/>
    <property type="molecule type" value="Genomic_DNA"/>
</dbReference>
<proteinExistence type="predicted"/>